<accession>A0A0B6Z982</accession>
<gene>
    <name evidence="2" type="primary">ORF51303</name>
</gene>
<evidence type="ECO:0000313" key="2">
    <source>
        <dbReference type="EMBL" id="CEK64295.1"/>
    </source>
</evidence>
<feature type="non-terminal residue" evidence="2">
    <location>
        <position position="1"/>
    </location>
</feature>
<dbReference type="AlphaFoldDB" id="A0A0B6Z982"/>
<feature type="transmembrane region" description="Helical" evidence="1">
    <location>
        <begin position="24"/>
        <end position="43"/>
    </location>
</feature>
<feature type="non-terminal residue" evidence="2">
    <location>
        <position position="194"/>
    </location>
</feature>
<reference evidence="2" key="1">
    <citation type="submission" date="2014-12" db="EMBL/GenBank/DDBJ databases">
        <title>Insight into the proteome of Arion vulgaris.</title>
        <authorList>
            <person name="Aradska J."/>
            <person name="Bulat T."/>
            <person name="Smidak R."/>
            <person name="Sarate P."/>
            <person name="Gangsoo J."/>
            <person name="Sialana F."/>
            <person name="Bilban M."/>
            <person name="Lubec G."/>
        </authorList>
    </citation>
    <scope>NUCLEOTIDE SEQUENCE</scope>
    <source>
        <tissue evidence="2">Skin</tissue>
    </source>
</reference>
<keyword evidence="1" id="KW-0812">Transmembrane</keyword>
<keyword evidence="1" id="KW-1133">Transmembrane helix</keyword>
<evidence type="ECO:0000256" key="1">
    <source>
        <dbReference type="SAM" id="Phobius"/>
    </source>
</evidence>
<protein>
    <submittedName>
        <fullName evidence="2">Uncharacterized protein</fullName>
    </submittedName>
</protein>
<proteinExistence type="predicted"/>
<dbReference type="EMBL" id="HACG01017430">
    <property type="protein sequence ID" value="CEK64295.1"/>
    <property type="molecule type" value="Transcribed_RNA"/>
</dbReference>
<name>A0A0B6Z982_9EUPU</name>
<organism evidence="2">
    <name type="scientific">Arion vulgaris</name>
    <dbReference type="NCBI Taxonomy" id="1028688"/>
    <lineage>
        <taxon>Eukaryota</taxon>
        <taxon>Metazoa</taxon>
        <taxon>Spiralia</taxon>
        <taxon>Lophotrochozoa</taxon>
        <taxon>Mollusca</taxon>
        <taxon>Gastropoda</taxon>
        <taxon>Heterobranchia</taxon>
        <taxon>Euthyneura</taxon>
        <taxon>Panpulmonata</taxon>
        <taxon>Eupulmonata</taxon>
        <taxon>Stylommatophora</taxon>
        <taxon>Helicina</taxon>
        <taxon>Arionoidea</taxon>
        <taxon>Arionidae</taxon>
        <taxon>Arion</taxon>
    </lineage>
</organism>
<sequence length="194" mass="21638">GVGVGSLWVVPLTQFLFDEFDDSGAFLILSAICLHGFVMAMLFRPLSMHYRFLKAKLIRKHNMKSGITEEGTALTVDSNDNFHKYQQNVAVATVESSSSVQEPPIDASTFCTDSKNEKFSDKLISADQVQLLNKSRIVAEIDRKSLETITTQPSIEPVLVFKNNLDNLLLNSDIKKNNPLQQSTDYDEDCCKAS</sequence>
<keyword evidence="1" id="KW-0472">Membrane</keyword>